<sequence>EVKEYMKQRGFVSTLGHTAVLCGKALTFSGFWFPLVFVPGIILSTGGWLTVTGSDSASIVKENEAYQIFEKCLAEDEEKSNMLEISQIKLKETVGKFKEIDSRFDDSEYRKHEIDRKKIDAVKEVLKKIWGEEIKADLSLKIDTEIKHSTGLKTVRAAVEAFCKIVPSPLSFYCIYRDRMEAESRTSVEDMETAIKKWKEGLIDLKEKEQPLNIEYEKISWCKVEMSKLLPTTIEIPNPA</sequence>
<accession>A0ACA9NEG1</accession>
<proteinExistence type="predicted"/>
<dbReference type="Proteomes" id="UP000789702">
    <property type="component" value="Unassembled WGS sequence"/>
</dbReference>
<protein>
    <submittedName>
        <fullName evidence="1">11677_t:CDS:1</fullName>
    </submittedName>
</protein>
<feature type="non-terminal residue" evidence="1">
    <location>
        <position position="1"/>
    </location>
</feature>
<organism evidence="1 2">
    <name type="scientific">Dentiscutata heterogama</name>
    <dbReference type="NCBI Taxonomy" id="1316150"/>
    <lineage>
        <taxon>Eukaryota</taxon>
        <taxon>Fungi</taxon>
        <taxon>Fungi incertae sedis</taxon>
        <taxon>Mucoromycota</taxon>
        <taxon>Glomeromycotina</taxon>
        <taxon>Glomeromycetes</taxon>
        <taxon>Diversisporales</taxon>
        <taxon>Gigasporaceae</taxon>
        <taxon>Dentiscutata</taxon>
    </lineage>
</organism>
<reference evidence="1" key="1">
    <citation type="submission" date="2021-06" db="EMBL/GenBank/DDBJ databases">
        <authorList>
            <person name="Kallberg Y."/>
            <person name="Tangrot J."/>
            <person name="Rosling A."/>
        </authorList>
    </citation>
    <scope>NUCLEOTIDE SEQUENCE</scope>
    <source>
        <strain evidence="1">IL203A</strain>
    </source>
</reference>
<keyword evidence="2" id="KW-1185">Reference proteome</keyword>
<evidence type="ECO:0000313" key="1">
    <source>
        <dbReference type="EMBL" id="CAG8638076.1"/>
    </source>
</evidence>
<evidence type="ECO:0000313" key="2">
    <source>
        <dbReference type="Proteomes" id="UP000789702"/>
    </source>
</evidence>
<gene>
    <name evidence="1" type="ORF">DHETER_LOCUS8708</name>
</gene>
<name>A0ACA9NEG1_9GLOM</name>
<comment type="caution">
    <text evidence="1">The sequence shown here is derived from an EMBL/GenBank/DDBJ whole genome shotgun (WGS) entry which is preliminary data.</text>
</comment>
<dbReference type="EMBL" id="CAJVPU010014168">
    <property type="protein sequence ID" value="CAG8638076.1"/>
    <property type="molecule type" value="Genomic_DNA"/>
</dbReference>